<reference evidence="1" key="2">
    <citation type="journal article" date="2022" name="New Phytol.">
        <title>Evolutionary transition to the ectomycorrhizal habit in the genomes of a hyperdiverse lineage of mushroom-forming fungi.</title>
        <authorList>
            <person name="Looney B."/>
            <person name="Miyauchi S."/>
            <person name="Morin E."/>
            <person name="Drula E."/>
            <person name="Courty P.E."/>
            <person name="Kohler A."/>
            <person name="Kuo A."/>
            <person name="LaButti K."/>
            <person name="Pangilinan J."/>
            <person name="Lipzen A."/>
            <person name="Riley R."/>
            <person name="Andreopoulos W."/>
            <person name="He G."/>
            <person name="Johnson J."/>
            <person name="Nolan M."/>
            <person name="Tritt A."/>
            <person name="Barry K.W."/>
            <person name="Grigoriev I.V."/>
            <person name="Nagy L.G."/>
            <person name="Hibbett D."/>
            <person name="Henrissat B."/>
            <person name="Matheny P.B."/>
            <person name="Labbe J."/>
            <person name="Martin F.M."/>
        </authorList>
    </citation>
    <scope>NUCLEOTIDE SEQUENCE</scope>
    <source>
        <strain evidence="1">HHB10654</strain>
    </source>
</reference>
<protein>
    <submittedName>
        <fullName evidence="1">Uncharacterized protein</fullName>
    </submittedName>
</protein>
<sequence>MRVQLRPCKIRYSTSYLTSLLLLLSRALDDTQCDLTVTKFNGHWGQQSWYLPKHDGILSFGVKHPEGQALRLASENADHLLGIYCTRGRTVENGERRA</sequence>
<comment type="caution">
    <text evidence="1">The sequence shown here is derived from an EMBL/GenBank/DDBJ whole genome shotgun (WGS) entry which is preliminary data.</text>
</comment>
<proteinExistence type="predicted"/>
<gene>
    <name evidence="1" type="ORF">BV25DRAFT_1820510</name>
</gene>
<dbReference type="EMBL" id="MU277192">
    <property type="protein sequence ID" value="KAI0066523.1"/>
    <property type="molecule type" value="Genomic_DNA"/>
</dbReference>
<accession>A0ACB8TDM7</accession>
<dbReference type="Proteomes" id="UP000814140">
    <property type="component" value="Unassembled WGS sequence"/>
</dbReference>
<evidence type="ECO:0000313" key="2">
    <source>
        <dbReference type="Proteomes" id="UP000814140"/>
    </source>
</evidence>
<name>A0ACB8TDM7_9AGAM</name>
<evidence type="ECO:0000313" key="1">
    <source>
        <dbReference type="EMBL" id="KAI0066523.1"/>
    </source>
</evidence>
<organism evidence="1 2">
    <name type="scientific">Artomyces pyxidatus</name>
    <dbReference type="NCBI Taxonomy" id="48021"/>
    <lineage>
        <taxon>Eukaryota</taxon>
        <taxon>Fungi</taxon>
        <taxon>Dikarya</taxon>
        <taxon>Basidiomycota</taxon>
        <taxon>Agaricomycotina</taxon>
        <taxon>Agaricomycetes</taxon>
        <taxon>Russulales</taxon>
        <taxon>Auriscalpiaceae</taxon>
        <taxon>Artomyces</taxon>
    </lineage>
</organism>
<reference evidence="1" key="1">
    <citation type="submission" date="2021-03" db="EMBL/GenBank/DDBJ databases">
        <authorList>
            <consortium name="DOE Joint Genome Institute"/>
            <person name="Ahrendt S."/>
            <person name="Looney B.P."/>
            <person name="Miyauchi S."/>
            <person name="Morin E."/>
            <person name="Drula E."/>
            <person name="Courty P.E."/>
            <person name="Chicoki N."/>
            <person name="Fauchery L."/>
            <person name="Kohler A."/>
            <person name="Kuo A."/>
            <person name="Labutti K."/>
            <person name="Pangilinan J."/>
            <person name="Lipzen A."/>
            <person name="Riley R."/>
            <person name="Andreopoulos W."/>
            <person name="He G."/>
            <person name="Johnson J."/>
            <person name="Barry K.W."/>
            <person name="Grigoriev I.V."/>
            <person name="Nagy L."/>
            <person name="Hibbett D."/>
            <person name="Henrissat B."/>
            <person name="Matheny P.B."/>
            <person name="Labbe J."/>
            <person name="Martin F."/>
        </authorList>
    </citation>
    <scope>NUCLEOTIDE SEQUENCE</scope>
    <source>
        <strain evidence="1">HHB10654</strain>
    </source>
</reference>
<keyword evidence="2" id="KW-1185">Reference proteome</keyword>